<keyword evidence="8" id="KW-1015">Disulfide bond</keyword>
<dbReference type="OMA" id="RGTCKNN"/>
<comment type="subcellular location">
    <subcellularLocation>
        <location evidence="1 9">Secreted</location>
    </subcellularLocation>
</comment>
<evidence type="ECO:0000256" key="9">
    <source>
        <dbReference type="RuleBase" id="RU231113"/>
    </source>
</evidence>
<name>A0A2K6F376_PROCO</name>
<keyword evidence="6 9" id="KW-0211">Defensin</keyword>
<comment type="similarity">
    <text evidence="2 9">Belongs to the beta-defensin family.</text>
</comment>
<feature type="signal peptide" evidence="9">
    <location>
        <begin position="1"/>
        <end position="20"/>
    </location>
</feature>
<comment type="function">
    <text evidence="9">Has antibacterial activity.</text>
</comment>
<dbReference type="STRING" id="379532.ENSPCOP00000008433"/>
<evidence type="ECO:0000256" key="7">
    <source>
        <dbReference type="ARBA" id="ARBA00023022"/>
    </source>
</evidence>
<evidence type="ECO:0000256" key="1">
    <source>
        <dbReference type="ARBA" id="ARBA00004613"/>
    </source>
</evidence>
<evidence type="ECO:0000256" key="4">
    <source>
        <dbReference type="ARBA" id="ARBA00022529"/>
    </source>
</evidence>
<feature type="chain" id="PRO_5041014848" description="Beta-defensin" evidence="9">
    <location>
        <begin position="21"/>
        <end position="67"/>
    </location>
</feature>
<dbReference type="Proteomes" id="UP000233160">
    <property type="component" value="Unassembled WGS sequence"/>
</dbReference>
<dbReference type="InterPro" id="IPR025933">
    <property type="entry name" value="Beta_defensin_dom"/>
</dbReference>
<evidence type="ECO:0000256" key="6">
    <source>
        <dbReference type="ARBA" id="ARBA00022940"/>
    </source>
</evidence>
<keyword evidence="5 9" id="KW-0732">Signal</keyword>
<keyword evidence="4 9" id="KW-0929">Antimicrobial</keyword>
<evidence type="ECO:0000313" key="11">
    <source>
        <dbReference type="Ensembl" id="ENSPCOP00000008433.1"/>
    </source>
</evidence>
<organism evidence="11 12">
    <name type="scientific">Propithecus coquereli</name>
    <name type="common">Coquerel's sifaka</name>
    <name type="synonym">Propithecus verreauxi coquereli</name>
    <dbReference type="NCBI Taxonomy" id="379532"/>
    <lineage>
        <taxon>Eukaryota</taxon>
        <taxon>Metazoa</taxon>
        <taxon>Chordata</taxon>
        <taxon>Craniata</taxon>
        <taxon>Vertebrata</taxon>
        <taxon>Euteleostomi</taxon>
        <taxon>Mammalia</taxon>
        <taxon>Eutheria</taxon>
        <taxon>Euarchontoglires</taxon>
        <taxon>Primates</taxon>
        <taxon>Strepsirrhini</taxon>
        <taxon>Lemuriformes</taxon>
        <taxon>Indriidae</taxon>
        <taxon>Propithecus</taxon>
    </lineage>
</organism>
<dbReference type="Gene3D" id="3.10.360.10">
    <property type="entry name" value="Antimicrobial Peptide, Beta-defensin 2, Chain A"/>
    <property type="match status" value="1"/>
</dbReference>
<reference evidence="11" key="2">
    <citation type="submission" date="2025-09" db="UniProtKB">
        <authorList>
            <consortium name="Ensembl"/>
        </authorList>
    </citation>
    <scope>IDENTIFICATION</scope>
</reference>
<dbReference type="GO" id="GO:0005576">
    <property type="term" value="C:extracellular region"/>
    <property type="evidence" value="ECO:0007669"/>
    <property type="project" value="UniProtKB-SubCell"/>
</dbReference>
<dbReference type="Pfam" id="PF13841">
    <property type="entry name" value="Defensin_beta_2"/>
    <property type="match status" value="1"/>
</dbReference>
<feature type="domain" description="Beta-defensin" evidence="10">
    <location>
        <begin position="25"/>
        <end position="54"/>
    </location>
</feature>
<proteinExistence type="inferred from homology"/>
<keyword evidence="7 9" id="KW-0044">Antibiotic</keyword>
<protein>
    <recommendedName>
        <fullName evidence="9">Beta-defensin</fullName>
    </recommendedName>
</protein>
<evidence type="ECO:0000256" key="2">
    <source>
        <dbReference type="ARBA" id="ARBA00007371"/>
    </source>
</evidence>
<evidence type="ECO:0000259" key="10">
    <source>
        <dbReference type="Pfam" id="PF13841"/>
    </source>
</evidence>
<evidence type="ECO:0000256" key="8">
    <source>
        <dbReference type="ARBA" id="ARBA00023157"/>
    </source>
</evidence>
<dbReference type="GO" id="GO:0042742">
    <property type="term" value="P:defense response to bacterium"/>
    <property type="evidence" value="ECO:0007669"/>
    <property type="project" value="UniProtKB-UniRule"/>
</dbReference>
<keyword evidence="12" id="KW-1185">Reference proteome</keyword>
<evidence type="ECO:0000256" key="5">
    <source>
        <dbReference type="ARBA" id="ARBA00022729"/>
    </source>
</evidence>
<dbReference type="Ensembl" id="ENSPCOT00000018987.1">
    <property type="protein sequence ID" value="ENSPCOP00000008433.1"/>
    <property type="gene ID" value="ENSPCOG00000015499.1"/>
</dbReference>
<reference evidence="11" key="1">
    <citation type="submission" date="2025-08" db="UniProtKB">
        <authorList>
            <consortium name="Ensembl"/>
        </authorList>
    </citation>
    <scope>IDENTIFICATION</scope>
</reference>
<evidence type="ECO:0000313" key="12">
    <source>
        <dbReference type="Proteomes" id="UP000233160"/>
    </source>
</evidence>
<dbReference type="GeneTree" id="ENSGT00390000005938"/>
<keyword evidence="3 9" id="KW-0964">Secreted</keyword>
<dbReference type="AlphaFoldDB" id="A0A2K6F376"/>
<evidence type="ECO:0000256" key="3">
    <source>
        <dbReference type="ARBA" id="ARBA00022525"/>
    </source>
</evidence>
<dbReference type="GO" id="GO:0045087">
    <property type="term" value="P:innate immune response"/>
    <property type="evidence" value="ECO:0007669"/>
    <property type="project" value="InterPro"/>
</dbReference>
<sequence>MRTFIFLSAVLLFVAPAKNAFFDEKCQKLNGRCVHSCEKNEELVALCQKSLRCCVTLQPCGRNNEDG</sequence>
<accession>A0A2K6F376</accession>